<proteinExistence type="predicted"/>
<sequence>MTKNSQKDTVAAHIVYPRWVMQESSGFRLRVEDQLRHEFITACRKQDQAAAQVLRAFMRDYVAKHYNGQQENLFKEDLQSSSR</sequence>
<gene>
    <name evidence="1" type="ORF">ALQ95_200025</name>
</gene>
<accession>A0A3M2VLB3</accession>
<name>A0A3M2VLB3_PSESI</name>
<organism evidence="1 2">
    <name type="scientific">Pseudomonas syringae pv. ribicola</name>
    <dbReference type="NCBI Taxonomy" id="55398"/>
    <lineage>
        <taxon>Bacteria</taxon>
        <taxon>Pseudomonadati</taxon>
        <taxon>Pseudomonadota</taxon>
        <taxon>Gammaproteobacteria</taxon>
        <taxon>Pseudomonadales</taxon>
        <taxon>Pseudomonadaceae</taxon>
        <taxon>Pseudomonas</taxon>
    </lineage>
</organism>
<evidence type="ECO:0000313" key="1">
    <source>
        <dbReference type="EMBL" id="RML39783.1"/>
    </source>
</evidence>
<evidence type="ECO:0000313" key="2">
    <source>
        <dbReference type="Proteomes" id="UP000280292"/>
    </source>
</evidence>
<dbReference type="AlphaFoldDB" id="A0A3M2VLB3"/>
<comment type="caution">
    <text evidence="1">The sequence shown here is derived from an EMBL/GenBank/DDBJ whole genome shotgun (WGS) entry which is preliminary data.</text>
</comment>
<protein>
    <submittedName>
        <fullName evidence="1">Uncharacterized protein</fullName>
    </submittedName>
</protein>
<reference evidence="1 2" key="1">
    <citation type="submission" date="2018-08" db="EMBL/GenBank/DDBJ databases">
        <title>Recombination of ecologically and evolutionarily significant loci maintains genetic cohesion in the Pseudomonas syringae species complex.</title>
        <authorList>
            <person name="Dillon M."/>
            <person name="Thakur S."/>
            <person name="Almeida R.N.D."/>
            <person name="Weir B.S."/>
            <person name="Guttman D.S."/>
        </authorList>
    </citation>
    <scope>NUCLEOTIDE SEQUENCE [LARGE SCALE GENOMIC DNA]</scope>
    <source>
        <strain evidence="1 2">ICMP 3883</strain>
    </source>
</reference>
<dbReference type="EMBL" id="RBNR01000315">
    <property type="protein sequence ID" value="RML39783.1"/>
    <property type="molecule type" value="Genomic_DNA"/>
</dbReference>
<dbReference type="Proteomes" id="UP000280292">
    <property type="component" value="Unassembled WGS sequence"/>
</dbReference>